<organism evidence="1">
    <name type="scientific">Arundo donax</name>
    <name type="common">Giant reed</name>
    <name type="synonym">Donax arundinaceus</name>
    <dbReference type="NCBI Taxonomy" id="35708"/>
    <lineage>
        <taxon>Eukaryota</taxon>
        <taxon>Viridiplantae</taxon>
        <taxon>Streptophyta</taxon>
        <taxon>Embryophyta</taxon>
        <taxon>Tracheophyta</taxon>
        <taxon>Spermatophyta</taxon>
        <taxon>Magnoliopsida</taxon>
        <taxon>Liliopsida</taxon>
        <taxon>Poales</taxon>
        <taxon>Poaceae</taxon>
        <taxon>PACMAD clade</taxon>
        <taxon>Arundinoideae</taxon>
        <taxon>Arundineae</taxon>
        <taxon>Arundo</taxon>
    </lineage>
</organism>
<dbReference type="EMBL" id="GBRH01275972">
    <property type="protein sequence ID" value="JAD21923.1"/>
    <property type="molecule type" value="Transcribed_RNA"/>
</dbReference>
<reference evidence="1" key="2">
    <citation type="journal article" date="2015" name="Data Brief">
        <title>Shoot transcriptome of the giant reed, Arundo donax.</title>
        <authorList>
            <person name="Barrero R.A."/>
            <person name="Guerrero F.D."/>
            <person name="Moolhuijzen P."/>
            <person name="Goolsby J.A."/>
            <person name="Tidwell J."/>
            <person name="Bellgard S.E."/>
            <person name="Bellgard M.I."/>
        </authorList>
    </citation>
    <scope>NUCLEOTIDE SEQUENCE</scope>
    <source>
        <tissue evidence="1">Shoot tissue taken approximately 20 cm above the soil surface</tissue>
    </source>
</reference>
<accession>A0A0A8Y9C6</accession>
<evidence type="ECO:0000313" key="1">
    <source>
        <dbReference type="EMBL" id="JAD21923.1"/>
    </source>
</evidence>
<dbReference type="AlphaFoldDB" id="A0A0A8Y9C6"/>
<name>A0A0A8Y9C6_ARUDO</name>
<protein>
    <submittedName>
        <fullName evidence="1">Uncharacterized protein</fullName>
    </submittedName>
</protein>
<proteinExistence type="predicted"/>
<reference evidence="1" key="1">
    <citation type="submission" date="2014-09" db="EMBL/GenBank/DDBJ databases">
        <authorList>
            <person name="Magalhaes I.L.F."/>
            <person name="Oliveira U."/>
            <person name="Santos F.R."/>
            <person name="Vidigal T.H.D.A."/>
            <person name="Brescovit A.D."/>
            <person name="Santos A.J."/>
        </authorList>
    </citation>
    <scope>NUCLEOTIDE SEQUENCE</scope>
    <source>
        <tissue evidence="1">Shoot tissue taken approximately 20 cm above the soil surface</tissue>
    </source>
</reference>
<sequence>MFFLFFIYICKLGNMAACTLYSICIVCKVQLSLCIAVRFVTNPGKALRIENQLLVDKKHLSRLSIGSHRYCSRIMLCFSI</sequence>